<dbReference type="EMBL" id="JARQWQ010000080">
    <property type="protein sequence ID" value="KAK2553073.1"/>
    <property type="molecule type" value="Genomic_DNA"/>
</dbReference>
<keyword evidence="2" id="KW-0245">EGF-like domain</keyword>
<reference evidence="6" key="2">
    <citation type="journal article" date="2023" name="Science">
        <title>Genomic signatures of disease resistance in endangered staghorn corals.</title>
        <authorList>
            <person name="Vollmer S.V."/>
            <person name="Selwyn J.D."/>
            <person name="Despard B.A."/>
            <person name="Roesel C.L."/>
        </authorList>
    </citation>
    <scope>NUCLEOTIDE SEQUENCE</scope>
    <source>
        <strain evidence="6">K2</strain>
    </source>
</reference>
<evidence type="ECO:0000256" key="2">
    <source>
        <dbReference type="ARBA" id="ARBA00022536"/>
    </source>
</evidence>
<sequence length="179" mass="20220">MSISYITFLIILIPERCKSWGILSLKLGSTVVVEVWDDDSGHIVGASHDFIDKYTSTLDNGRIIYPDVKSSKEKTEKLCGKRSCMIVTITLYCGPNFLVPDCRSYCVSRNDSLGHYRCNYVSGRKLCLEGWYDPHTNCVKKRKYCTPRNDSIGHYSCDANSGEKMCLNGWTGENCTQSE</sequence>
<proteinExistence type="predicted"/>
<gene>
    <name evidence="6" type="ORF">P5673_025520</name>
</gene>
<protein>
    <submittedName>
        <fullName evidence="6">Protein jagged-1a</fullName>
    </submittedName>
</protein>
<evidence type="ECO:0000256" key="3">
    <source>
        <dbReference type="ARBA" id="ARBA00022737"/>
    </source>
</evidence>
<dbReference type="GO" id="GO:0007154">
    <property type="term" value="P:cell communication"/>
    <property type="evidence" value="ECO:0007669"/>
    <property type="project" value="InterPro"/>
</dbReference>
<organism evidence="6 7">
    <name type="scientific">Acropora cervicornis</name>
    <name type="common">Staghorn coral</name>
    <dbReference type="NCBI Taxonomy" id="6130"/>
    <lineage>
        <taxon>Eukaryota</taxon>
        <taxon>Metazoa</taxon>
        <taxon>Cnidaria</taxon>
        <taxon>Anthozoa</taxon>
        <taxon>Hexacorallia</taxon>
        <taxon>Scleractinia</taxon>
        <taxon>Astrocoeniina</taxon>
        <taxon>Acroporidae</taxon>
        <taxon>Acropora</taxon>
    </lineage>
</organism>
<dbReference type="AlphaFoldDB" id="A0AAD9Q1L7"/>
<keyword evidence="7" id="KW-1185">Reference proteome</keyword>
<keyword evidence="3" id="KW-0677">Repeat</keyword>
<evidence type="ECO:0000313" key="6">
    <source>
        <dbReference type="EMBL" id="KAK2553073.1"/>
    </source>
</evidence>
<keyword evidence="1" id="KW-0217">Developmental protein</keyword>
<reference evidence="6" key="1">
    <citation type="journal article" date="2023" name="G3 (Bethesda)">
        <title>Whole genome assembly and annotation of the endangered Caribbean coral Acropora cervicornis.</title>
        <authorList>
            <person name="Selwyn J.D."/>
            <person name="Vollmer S.V."/>
        </authorList>
    </citation>
    <scope>NUCLEOTIDE SEQUENCE</scope>
    <source>
        <strain evidence="6">K2</strain>
    </source>
</reference>
<evidence type="ECO:0000256" key="4">
    <source>
        <dbReference type="ARBA" id="ARBA00023157"/>
    </source>
</evidence>
<dbReference type="FunFam" id="2.10.25.140:FF:000001">
    <property type="entry name" value="Delta-like protein"/>
    <property type="match status" value="1"/>
</dbReference>
<dbReference type="InterPro" id="IPR001774">
    <property type="entry name" value="DSL"/>
</dbReference>
<dbReference type="SMART" id="SM00051">
    <property type="entry name" value="DSL"/>
    <property type="match status" value="1"/>
</dbReference>
<dbReference type="Pfam" id="PF01414">
    <property type="entry name" value="DSL"/>
    <property type="match status" value="2"/>
</dbReference>
<evidence type="ECO:0000259" key="5">
    <source>
        <dbReference type="SMART" id="SM00051"/>
    </source>
</evidence>
<accession>A0AAD9Q1L7</accession>
<evidence type="ECO:0000256" key="1">
    <source>
        <dbReference type="ARBA" id="ARBA00022473"/>
    </source>
</evidence>
<dbReference type="Gene3D" id="2.10.25.140">
    <property type="match status" value="2"/>
</dbReference>
<feature type="domain" description="DSL" evidence="5">
    <location>
        <begin position="107"/>
        <end position="175"/>
    </location>
</feature>
<evidence type="ECO:0000313" key="7">
    <source>
        <dbReference type="Proteomes" id="UP001249851"/>
    </source>
</evidence>
<keyword evidence="4" id="KW-1015">Disulfide bond</keyword>
<name>A0AAD9Q1L7_ACRCE</name>
<dbReference type="GO" id="GO:0016020">
    <property type="term" value="C:membrane"/>
    <property type="evidence" value="ECO:0007669"/>
    <property type="project" value="InterPro"/>
</dbReference>
<comment type="caution">
    <text evidence="6">The sequence shown here is derived from an EMBL/GenBank/DDBJ whole genome shotgun (WGS) entry which is preliminary data.</text>
</comment>
<dbReference type="Proteomes" id="UP001249851">
    <property type="component" value="Unassembled WGS sequence"/>
</dbReference>